<feature type="compositionally biased region" description="Basic residues" evidence="1">
    <location>
        <begin position="213"/>
        <end position="224"/>
    </location>
</feature>
<dbReference type="AlphaFoldDB" id="A0A8C4QNC3"/>
<proteinExistence type="predicted"/>
<dbReference type="GO" id="GO:0016607">
    <property type="term" value="C:nuclear speck"/>
    <property type="evidence" value="ECO:0007669"/>
    <property type="project" value="TreeGrafter"/>
</dbReference>
<feature type="region of interest" description="Disordered" evidence="1">
    <location>
        <begin position="1"/>
        <end position="23"/>
    </location>
</feature>
<dbReference type="PANTHER" id="PTHR21038:SF4">
    <property type="entry name" value="UAP56-INTERACTING FACTOR"/>
    <property type="match status" value="1"/>
</dbReference>
<reference evidence="2" key="2">
    <citation type="submission" date="2025-09" db="UniProtKB">
        <authorList>
            <consortium name="Ensembl"/>
        </authorList>
    </citation>
    <scope>IDENTIFICATION</scope>
</reference>
<dbReference type="Proteomes" id="UP000694388">
    <property type="component" value="Unplaced"/>
</dbReference>
<evidence type="ECO:0008006" key="4">
    <source>
        <dbReference type="Google" id="ProtNLM"/>
    </source>
</evidence>
<protein>
    <recommendedName>
        <fullName evidence="4">Forty-two-three domain-containing protein 1</fullName>
    </recommendedName>
</protein>
<feature type="region of interest" description="Disordered" evidence="1">
    <location>
        <begin position="161"/>
        <end position="183"/>
    </location>
</feature>
<feature type="compositionally biased region" description="Low complexity" evidence="1">
    <location>
        <begin position="230"/>
        <end position="241"/>
    </location>
</feature>
<dbReference type="Pfam" id="PF07078">
    <property type="entry name" value="FYTT"/>
    <property type="match status" value="1"/>
</dbReference>
<name>A0A8C4QNC3_EPTBU</name>
<evidence type="ECO:0000256" key="1">
    <source>
        <dbReference type="SAM" id="MobiDB-lite"/>
    </source>
</evidence>
<evidence type="ECO:0000313" key="2">
    <source>
        <dbReference type="Ensembl" id="ENSEBUP00000018052.1"/>
    </source>
</evidence>
<evidence type="ECO:0000313" key="3">
    <source>
        <dbReference type="Proteomes" id="UP000694388"/>
    </source>
</evidence>
<keyword evidence="3" id="KW-1185">Reference proteome</keyword>
<dbReference type="InterPro" id="IPR009782">
    <property type="entry name" value="FYTTD1"/>
</dbReference>
<sequence length="315" mass="33680">MGAVGSRQGAMGLQRGSRRARGLQRGAMGVRGLQRGVMGVRGLQRGASAARELQVGAMGPNGFQRNASGARAVLRGPMKKRGFPPAASGAPIMTGRGRGVGGVGMGGSIWGLARGGRAVRAGTPWRRGVASGSTALKRRLGGMTPGHMAAGVRPRVRLESRRLGSGQESQQNLTTSTTSSFRQAVRIRQREARRALLNLRRGLQTQTAVPSLKQKRRPSAKQRNKQMGESSVASSSLLTVSITNPQAPISNKQRSLRPPVLAKPAPTQPKGVPLRYNIRQLSNQTKLTLNERFSTLQRERVQRPGSHAARLVALH</sequence>
<dbReference type="GO" id="GO:0006406">
    <property type="term" value="P:mRNA export from nucleus"/>
    <property type="evidence" value="ECO:0007669"/>
    <property type="project" value="InterPro"/>
</dbReference>
<feature type="region of interest" description="Disordered" evidence="1">
    <location>
        <begin position="199"/>
        <end position="272"/>
    </location>
</feature>
<reference evidence="2" key="1">
    <citation type="submission" date="2025-08" db="UniProtKB">
        <authorList>
            <consortium name="Ensembl"/>
        </authorList>
    </citation>
    <scope>IDENTIFICATION</scope>
</reference>
<organism evidence="2 3">
    <name type="scientific">Eptatretus burgeri</name>
    <name type="common">Inshore hagfish</name>
    <dbReference type="NCBI Taxonomy" id="7764"/>
    <lineage>
        <taxon>Eukaryota</taxon>
        <taxon>Metazoa</taxon>
        <taxon>Chordata</taxon>
        <taxon>Craniata</taxon>
        <taxon>Vertebrata</taxon>
        <taxon>Cyclostomata</taxon>
        <taxon>Myxini</taxon>
        <taxon>Myxiniformes</taxon>
        <taxon>Myxinidae</taxon>
        <taxon>Eptatretinae</taxon>
        <taxon>Eptatretus</taxon>
    </lineage>
</organism>
<accession>A0A8C4QNC3</accession>
<dbReference type="Ensembl" id="ENSEBUT00000018628.1">
    <property type="protein sequence ID" value="ENSEBUP00000018052.1"/>
    <property type="gene ID" value="ENSEBUG00000011271.1"/>
</dbReference>
<feature type="compositionally biased region" description="Polar residues" evidence="1">
    <location>
        <begin position="242"/>
        <end position="253"/>
    </location>
</feature>
<dbReference type="PANTHER" id="PTHR21038">
    <property type="entry name" value="40-2-3 PROTEIN-RELATED"/>
    <property type="match status" value="1"/>
</dbReference>
<dbReference type="GO" id="GO:0003729">
    <property type="term" value="F:mRNA binding"/>
    <property type="evidence" value="ECO:0007669"/>
    <property type="project" value="InterPro"/>
</dbReference>